<dbReference type="CDD" id="cd05399">
    <property type="entry name" value="NT_Rel-Spo_like"/>
    <property type="match status" value="1"/>
</dbReference>
<dbReference type="PANTHER" id="PTHR41773">
    <property type="entry name" value="GTP PYROPHOSPHATASE-RELATED"/>
    <property type="match status" value="1"/>
</dbReference>
<dbReference type="Proteomes" id="UP000254602">
    <property type="component" value="Unassembled WGS sequence"/>
</dbReference>
<evidence type="ECO:0000313" key="3">
    <source>
        <dbReference type="EMBL" id="SUD69741.1"/>
    </source>
</evidence>
<dbReference type="SMART" id="SM00954">
    <property type="entry name" value="RelA_SpoT"/>
    <property type="match status" value="1"/>
</dbReference>
<dbReference type="Pfam" id="PF04607">
    <property type="entry name" value="RelA_SpoT"/>
    <property type="match status" value="1"/>
</dbReference>
<dbReference type="PANTHER" id="PTHR41773:SF1">
    <property type="entry name" value="RELA_SPOT DOMAIN-CONTAINING PROTEIN"/>
    <property type="match status" value="1"/>
</dbReference>
<accession>A0A379KPD8</accession>
<name>A0A379KPD8_PSEPU</name>
<dbReference type="InterPro" id="IPR007685">
    <property type="entry name" value="RelA_SpoT"/>
</dbReference>
<proteinExistence type="predicted"/>
<dbReference type="EMBL" id="UGUY01000001">
    <property type="protein sequence ID" value="SUD69741.1"/>
    <property type="molecule type" value="Genomic_DNA"/>
</dbReference>
<keyword evidence="1" id="KW-0175">Coiled coil</keyword>
<organism evidence="3 4">
    <name type="scientific">Pseudomonas putida</name>
    <name type="common">Arthrobacter siderocapsulatus</name>
    <dbReference type="NCBI Taxonomy" id="303"/>
    <lineage>
        <taxon>Bacteria</taxon>
        <taxon>Pseudomonadati</taxon>
        <taxon>Pseudomonadota</taxon>
        <taxon>Gammaproteobacteria</taxon>
        <taxon>Pseudomonadales</taxon>
        <taxon>Pseudomonadaceae</taxon>
        <taxon>Pseudomonas</taxon>
    </lineage>
</organism>
<dbReference type="Gene3D" id="3.30.460.10">
    <property type="entry name" value="Beta Polymerase, domain 2"/>
    <property type="match status" value="1"/>
</dbReference>
<dbReference type="InterPro" id="IPR043519">
    <property type="entry name" value="NT_sf"/>
</dbReference>
<sequence>MVAQSLETNLRSAGVRAIVTSRAKNPARLEVKVKQRAEKRQYGSVSAIFDDIVDLAGVRVALYFPGERQEVGRMIRGLFNLTEEPKEFPSPDGQTGPSAYKKRFSGYLATHYRVTLRESSLHEAQHRYAEAKVEIQVASVLMHAWSEVEHDLVYKPLQGELSVEEYSILDELNGLVLTGELALERLQRAGELRASTQGREFSNHYDLAASLVELARMTLGEATVTDAEMGRVDILFKLLKELGLNRPESLIQYVEPLHNDFETRPLSEQVIDQILAEDPERYAAYEKARRVEQVPVSSPGSGAYLQHQAIGEFIQLWIPYERLLFKMLKDLSPGTYSTAGSMRAIDMLNRYYPGASGSFTMAAKRLQKFRNNLIHGIEVPSLESVRAASDELRELTGQLEALVEQSQRNKTQQSA</sequence>
<feature type="coiled-coil region" evidence="1">
    <location>
        <begin position="385"/>
        <end position="412"/>
    </location>
</feature>
<dbReference type="GO" id="GO:0015969">
    <property type="term" value="P:guanosine tetraphosphate metabolic process"/>
    <property type="evidence" value="ECO:0007669"/>
    <property type="project" value="InterPro"/>
</dbReference>
<protein>
    <submittedName>
        <fullName evidence="3">Region found in RelA / SpoT proteins</fullName>
    </submittedName>
</protein>
<reference evidence="3 4" key="1">
    <citation type="submission" date="2018-06" db="EMBL/GenBank/DDBJ databases">
        <authorList>
            <consortium name="Pathogen Informatics"/>
            <person name="Doyle S."/>
        </authorList>
    </citation>
    <scope>NUCLEOTIDE SEQUENCE [LARGE SCALE GENOMIC DNA]</scope>
    <source>
        <strain evidence="3 4">NCTC7914</strain>
    </source>
</reference>
<gene>
    <name evidence="3" type="ORF">NCTC7914_03889</name>
</gene>
<evidence type="ECO:0000313" key="4">
    <source>
        <dbReference type="Proteomes" id="UP000254602"/>
    </source>
</evidence>
<dbReference type="SUPFAM" id="SSF81301">
    <property type="entry name" value="Nucleotidyltransferase"/>
    <property type="match status" value="1"/>
</dbReference>
<feature type="domain" description="RelA/SpoT" evidence="2">
    <location>
        <begin position="21"/>
        <end position="160"/>
    </location>
</feature>
<dbReference type="AlphaFoldDB" id="A0A379KPD8"/>
<evidence type="ECO:0000256" key="1">
    <source>
        <dbReference type="SAM" id="Coils"/>
    </source>
</evidence>
<evidence type="ECO:0000259" key="2">
    <source>
        <dbReference type="SMART" id="SM00954"/>
    </source>
</evidence>